<dbReference type="InterPro" id="IPR018637">
    <property type="entry name" value="DUF2059"/>
</dbReference>
<reference evidence="4" key="1">
    <citation type="submission" date="2021-01" db="EMBL/GenBank/DDBJ databases">
        <title>Modified the classification status of verrucomicrobia.</title>
        <authorList>
            <person name="Feng X."/>
        </authorList>
    </citation>
    <scope>NUCLEOTIDE SEQUENCE</scope>
    <source>
        <strain evidence="4">KCTC 12986</strain>
    </source>
</reference>
<keyword evidence="5" id="KW-1185">Reference proteome</keyword>
<feature type="chain" id="PRO_5037574996" evidence="2">
    <location>
        <begin position="20"/>
        <end position="171"/>
    </location>
</feature>
<feature type="coiled-coil region" evidence="1">
    <location>
        <begin position="136"/>
        <end position="163"/>
    </location>
</feature>
<proteinExistence type="predicted"/>
<dbReference type="EMBL" id="JAENIO010000030">
    <property type="protein sequence ID" value="MBK1834734.1"/>
    <property type="molecule type" value="Genomic_DNA"/>
</dbReference>
<dbReference type="RefSeq" id="WP_200392168.1">
    <property type="nucleotide sequence ID" value="NZ_JAENIO010000030.1"/>
</dbReference>
<organism evidence="4 5">
    <name type="scientific">Roseibacillus ishigakijimensis</name>
    <dbReference type="NCBI Taxonomy" id="454146"/>
    <lineage>
        <taxon>Bacteria</taxon>
        <taxon>Pseudomonadati</taxon>
        <taxon>Verrucomicrobiota</taxon>
        <taxon>Verrucomicrobiia</taxon>
        <taxon>Verrucomicrobiales</taxon>
        <taxon>Verrucomicrobiaceae</taxon>
        <taxon>Roseibacillus</taxon>
    </lineage>
</organism>
<sequence>MKALLISSTLALLTLLAPAQDGEPKAAAAAQLLDTMKVREQMAVGFHAAMGPSLQPMIEQMGLNEAQVAELNTIFTAWWEEDIDQEAVIAKFTELYTETFTLEELRELDAFYQTPLGQKVLHTMPELTQKGMQIGMEAAQNEQEALKKRMQAFQEKVMEDQADAEDAAGDE</sequence>
<dbReference type="Pfam" id="PF09832">
    <property type="entry name" value="DUF2059"/>
    <property type="match status" value="1"/>
</dbReference>
<evidence type="ECO:0000259" key="3">
    <source>
        <dbReference type="Pfam" id="PF09832"/>
    </source>
</evidence>
<keyword evidence="1" id="KW-0175">Coiled coil</keyword>
<feature type="domain" description="DUF2059" evidence="3">
    <location>
        <begin position="88"/>
        <end position="140"/>
    </location>
</feature>
<feature type="signal peptide" evidence="2">
    <location>
        <begin position="1"/>
        <end position="19"/>
    </location>
</feature>
<evidence type="ECO:0000313" key="5">
    <source>
        <dbReference type="Proteomes" id="UP000604083"/>
    </source>
</evidence>
<name>A0A934RNP5_9BACT</name>
<protein>
    <submittedName>
        <fullName evidence="4">DUF2059 domain-containing protein</fullName>
    </submittedName>
</protein>
<evidence type="ECO:0000313" key="4">
    <source>
        <dbReference type="EMBL" id="MBK1834734.1"/>
    </source>
</evidence>
<keyword evidence="2" id="KW-0732">Signal</keyword>
<evidence type="ECO:0000256" key="1">
    <source>
        <dbReference type="SAM" id="Coils"/>
    </source>
</evidence>
<dbReference type="AlphaFoldDB" id="A0A934RNP5"/>
<gene>
    <name evidence="4" type="ORF">JIN78_11735</name>
</gene>
<accession>A0A934RNP5</accession>
<comment type="caution">
    <text evidence="4">The sequence shown here is derived from an EMBL/GenBank/DDBJ whole genome shotgun (WGS) entry which is preliminary data.</text>
</comment>
<evidence type="ECO:0000256" key="2">
    <source>
        <dbReference type="SAM" id="SignalP"/>
    </source>
</evidence>
<dbReference type="Proteomes" id="UP000604083">
    <property type="component" value="Unassembled WGS sequence"/>
</dbReference>